<dbReference type="Pfam" id="PF01352">
    <property type="entry name" value="KRAB"/>
    <property type="match status" value="1"/>
</dbReference>
<dbReference type="SUPFAM" id="SSF109640">
    <property type="entry name" value="KRAB domain (Kruppel-associated box)"/>
    <property type="match status" value="1"/>
</dbReference>
<dbReference type="InterPro" id="IPR036051">
    <property type="entry name" value="KRAB_dom_sf"/>
</dbReference>
<dbReference type="EMBL" id="CAAGRJ010023560">
    <property type="protein sequence ID" value="VFV36973.1"/>
    <property type="molecule type" value="Genomic_DNA"/>
</dbReference>
<dbReference type="CDD" id="cd07765">
    <property type="entry name" value="KRAB_A-box"/>
    <property type="match status" value="1"/>
</dbReference>
<feature type="region of interest" description="Disordered" evidence="1">
    <location>
        <begin position="1"/>
        <end position="40"/>
    </location>
</feature>
<dbReference type="Gene3D" id="6.10.140.140">
    <property type="match status" value="1"/>
</dbReference>
<sequence>MLSDGSSGPHQRAPDAELLQEGALRAPQHPAFANDGSHGDWPGANTTLDAVTFEDVAVCFSSGEWQCLTRAQRHLYTDVMLENYGNMLSAGEDTLCLA</sequence>
<protein>
    <submittedName>
        <fullName evidence="3">Low quality protein: zinc finger</fullName>
    </submittedName>
</protein>
<dbReference type="Proteomes" id="UP000386466">
    <property type="component" value="Unassembled WGS sequence"/>
</dbReference>
<dbReference type="PROSITE" id="PS50805">
    <property type="entry name" value="KRAB"/>
    <property type="match status" value="1"/>
</dbReference>
<gene>
    <name evidence="3" type="ORF">LYPA_23C008963</name>
</gene>
<feature type="domain" description="KRAB" evidence="2">
    <location>
        <begin position="51"/>
        <end position="98"/>
    </location>
</feature>
<proteinExistence type="predicted"/>
<reference evidence="3 4" key="1">
    <citation type="submission" date="2019-01" db="EMBL/GenBank/DDBJ databases">
        <authorList>
            <person name="Alioto T."/>
            <person name="Alioto T."/>
        </authorList>
    </citation>
    <scope>NUCLEOTIDE SEQUENCE [LARGE SCALE GENOMIC DNA]</scope>
</reference>
<dbReference type="AlphaFoldDB" id="A0A485NXP2"/>
<evidence type="ECO:0000256" key="1">
    <source>
        <dbReference type="SAM" id="MobiDB-lite"/>
    </source>
</evidence>
<dbReference type="InterPro" id="IPR001909">
    <property type="entry name" value="KRAB"/>
</dbReference>
<evidence type="ECO:0000313" key="4">
    <source>
        <dbReference type="Proteomes" id="UP000386466"/>
    </source>
</evidence>
<name>A0A485NXP2_LYNPA</name>
<organism evidence="3 4">
    <name type="scientific">Lynx pardinus</name>
    <name type="common">Iberian lynx</name>
    <name type="synonym">Felis pardina</name>
    <dbReference type="NCBI Taxonomy" id="191816"/>
    <lineage>
        <taxon>Eukaryota</taxon>
        <taxon>Metazoa</taxon>
        <taxon>Chordata</taxon>
        <taxon>Craniata</taxon>
        <taxon>Vertebrata</taxon>
        <taxon>Euteleostomi</taxon>
        <taxon>Mammalia</taxon>
        <taxon>Eutheria</taxon>
        <taxon>Laurasiatheria</taxon>
        <taxon>Carnivora</taxon>
        <taxon>Feliformia</taxon>
        <taxon>Felidae</taxon>
        <taxon>Felinae</taxon>
        <taxon>Lynx</taxon>
    </lineage>
</organism>
<dbReference type="InterPro" id="IPR050169">
    <property type="entry name" value="Krueppel_C2H2_ZnF"/>
</dbReference>
<dbReference type="GO" id="GO:0006355">
    <property type="term" value="P:regulation of DNA-templated transcription"/>
    <property type="evidence" value="ECO:0007669"/>
    <property type="project" value="InterPro"/>
</dbReference>
<dbReference type="SMART" id="SM00349">
    <property type="entry name" value="KRAB"/>
    <property type="match status" value="1"/>
</dbReference>
<dbReference type="PANTHER" id="PTHR23232">
    <property type="entry name" value="KRAB DOMAIN C2H2 ZINC FINGER"/>
    <property type="match status" value="1"/>
</dbReference>
<evidence type="ECO:0000259" key="2">
    <source>
        <dbReference type="PROSITE" id="PS50805"/>
    </source>
</evidence>
<accession>A0A485NXP2</accession>
<keyword evidence="4" id="KW-1185">Reference proteome</keyword>
<evidence type="ECO:0000313" key="3">
    <source>
        <dbReference type="EMBL" id="VFV36973.1"/>
    </source>
</evidence>
<dbReference type="PANTHER" id="PTHR23232:SF163">
    <property type="entry name" value="ZINC FINGER PROTEIN 589"/>
    <property type="match status" value="1"/>
</dbReference>